<feature type="compositionally biased region" description="Pro residues" evidence="1">
    <location>
        <begin position="269"/>
        <end position="279"/>
    </location>
</feature>
<dbReference type="GO" id="GO:0003824">
    <property type="term" value="F:catalytic activity"/>
    <property type="evidence" value="ECO:0007669"/>
    <property type="project" value="UniProtKB-ARBA"/>
</dbReference>
<dbReference type="InterPro" id="IPR029058">
    <property type="entry name" value="AB_hydrolase_fold"/>
</dbReference>
<keyword evidence="4" id="KW-1185">Reference proteome</keyword>
<proteinExistence type="predicted"/>
<organism evidence="3 4">
    <name type="scientific">Kocuria dechangensis</name>
    <dbReference type="NCBI Taxonomy" id="1176249"/>
    <lineage>
        <taxon>Bacteria</taxon>
        <taxon>Bacillati</taxon>
        <taxon>Actinomycetota</taxon>
        <taxon>Actinomycetes</taxon>
        <taxon>Micrococcales</taxon>
        <taxon>Micrococcaceae</taxon>
        <taxon>Kocuria</taxon>
    </lineage>
</organism>
<feature type="domain" description="Serine aminopeptidase S33" evidence="2">
    <location>
        <begin position="48"/>
        <end position="252"/>
    </location>
</feature>
<dbReference type="Gene3D" id="3.40.50.1820">
    <property type="entry name" value="alpha/beta hydrolase"/>
    <property type="match status" value="1"/>
</dbReference>
<dbReference type="AlphaFoldDB" id="A0A917GM92"/>
<evidence type="ECO:0000256" key="1">
    <source>
        <dbReference type="SAM" id="MobiDB-lite"/>
    </source>
</evidence>
<dbReference type="RefSeq" id="WP_188535359.1">
    <property type="nucleotide sequence ID" value="NZ_BMEQ01000004.1"/>
</dbReference>
<dbReference type="Proteomes" id="UP000638848">
    <property type="component" value="Unassembled WGS sequence"/>
</dbReference>
<dbReference type="InterPro" id="IPR000073">
    <property type="entry name" value="AB_hydrolase_1"/>
</dbReference>
<reference evidence="3" key="1">
    <citation type="journal article" date="2014" name="Int. J. Syst. Evol. Microbiol.">
        <title>Complete genome sequence of Corynebacterium casei LMG S-19264T (=DSM 44701T), isolated from a smear-ripened cheese.</title>
        <authorList>
            <consortium name="US DOE Joint Genome Institute (JGI-PGF)"/>
            <person name="Walter F."/>
            <person name="Albersmeier A."/>
            <person name="Kalinowski J."/>
            <person name="Ruckert C."/>
        </authorList>
    </citation>
    <scope>NUCLEOTIDE SEQUENCE</scope>
    <source>
        <strain evidence="3">CGMCC 1.12187</strain>
    </source>
</reference>
<reference evidence="3" key="2">
    <citation type="submission" date="2020-09" db="EMBL/GenBank/DDBJ databases">
        <authorList>
            <person name="Sun Q."/>
            <person name="Zhou Y."/>
        </authorList>
    </citation>
    <scope>NUCLEOTIDE SEQUENCE</scope>
    <source>
        <strain evidence="3">CGMCC 1.12187</strain>
    </source>
</reference>
<evidence type="ECO:0000313" key="4">
    <source>
        <dbReference type="Proteomes" id="UP000638848"/>
    </source>
</evidence>
<dbReference type="EMBL" id="BMEQ01000004">
    <property type="protein sequence ID" value="GGG51614.1"/>
    <property type="molecule type" value="Genomic_DNA"/>
</dbReference>
<dbReference type="PANTHER" id="PTHR43194:SF2">
    <property type="entry name" value="PEROXISOMAL MEMBRANE PROTEIN LPX1"/>
    <property type="match status" value="1"/>
</dbReference>
<evidence type="ECO:0000259" key="2">
    <source>
        <dbReference type="Pfam" id="PF12146"/>
    </source>
</evidence>
<gene>
    <name evidence="3" type="ORF">GCM10011374_12840</name>
</gene>
<dbReference type="PRINTS" id="PR00111">
    <property type="entry name" value="ABHYDROLASE"/>
</dbReference>
<comment type="caution">
    <text evidence="3">The sequence shown here is derived from an EMBL/GenBank/DDBJ whole genome shotgun (WGS) entry which is preliminary data.</text>
</comment>
<feature type="region of interest" description="Disordered" evidence="1">
    <location>
        <begin position="264"/>
        <end position="293"/>
    </location>
</feature>
<dbReference type="Pfam" id="PF12146">
    <property type="entry name" value="Hydrolase_4"/>
    <property type="match status" value="1"/>
</dbReference>
<sequence>MTVPVLTLVEFIDRPAPSAQAPLLVLGPSLGTSVASLWAGVARRLEGDVRVVGWDLPGHGASAPTGEPFTVAELARAVLEAVDRYRAAAETEIERSFFYAGNSIGGCVGQQLLLDAPDRVRAAALLGTAARVGEPGAWAERARLVAAAGTPTQVVGSAQRWFAPGFIERDAVTTTDLLHDLQGADRFSYARACEALGAFDVRDRLGAVRAPVLTVAGAHDVATPPEAVAAVADAVGGRAVVLDGAAHLMPAEAPQEVARLLGEHFAPGPSRPAAPPADPHAPAAAARPEGDRA</sequence>
<dbReference type="InterPro" id="IPR022742">
    <property type="entry name" value="Hydrolase_4"/>
</dbReference>
<dbReference type="SUPFAM" id="SSF53474">
    <property type="entry name" value="alpha/beta-Hydrolases"/>
    <property type="match status" value="1"/>
</dbReference>
<evidence type="ECO:0000313" key="3">
    <source>
        <dbReference type="EMBL" id="GGG51614.1"/>
    </source>
</evidence>
<dbReference type="InterPro" id="IPR050228">
    <property type="entry name" value="Carboxylesterase_BioH"/>
</dbReference>
<name>A0A917GM92_9MICC</name>
<accession>A0A917GM92</accession>
<dbReference type="PANTHER" id="PTHR43194">
    <property type="entry name" value="HYDROLASE ALPHA/BETA FOLD FAMILY"/>
    <property type="match status" value="1"/>
</dbReference>
<protein>
    <recommendedName>
        <fullName evidence="2">Serine aminopeptidase S33 domain-containing protein</fullName>
    </recommendedName>
</protein>